<accession>F0WUZ0</accession>
<name>F0WUZ0_9STRA</name>
<dbReference type="EMBL" id="FR824328">
    <property type="protein sequence ID" value="CCA25226.1"/>
    <property type="molecule type" value="Genomic_DNA"/>
</dbReference>
<sequence>MQHLWCILTTRSTIMSSTYLPTAKSEGIPKFTSAMQSSTRPQQCTRSISRKGTKTGCEKDSIVYHSNGMDLSISLIQHDFVDINCA</sequence>
<reference evidence="1" key="2">
    <citation type="submission" date="2011-02" db="EMBL/GenBank/DDBJ databases">
        <authorList>
            <person name="MacLean D."/>
        </authorList>
    </citation>
    <scope>NUCLEOTIDE SEQUENCE</scope>
</reference>
<dbReference type="HOGENOM" id="CLU_2502610_0_0_1"/>
<gene>
    <name evidence="1" type="primary">AlNc14C283G10137</name>
    <name evidence="1" type="ORF">ALNC14_113700</name>
</gene>
<dbReference type="AlphaFoldDB" id="F0WUZ0"/>
<evidence type="ECO:0000313" key="1">
    <source>
        <dbReference type="EMBL" id="CCA25226.1"/>
    </source>
</evidence>
<proteinExistence type="predicted"/>
<protein>
    <submittedName>
        <fullName evidence="1">AlNc14C283G10137 protein</fullName>
    </submittedName>
</protein>
<reference evidence="1" key="1">
    <citation type="journal article" date="2011" name="PLoS Biol.">
        <title>Gene gain and loss during evolution of obligate parasitism in the white rust pathogen of Arabidopsis thaliana.</title>
        <authorList>
            <person name="Kemen E."/>
            <person name="Gardiner A."/>
            <person name="Schultz-Larsen T."/>
            <person name="Kemen A.C."/>
            <person name="Balmuth A.L."/>
            <person name="Robert-Seilaniantz A."/>
            <person name="Bailey K."/>
            <person name="Holub E."/>
            <person name="Studholme D.J."/>
            <person name="Maclean D."/>
            <person name="Jones J.D."/>
        </authorList>
    </citation>
    <scope>NUCLEOTIDE SEQUENCE</scope>
</reference>
<organism evidence="1">
    <name type="scientific">Albugo laibachii Nc14</name>
    <dbReference type="NCBI Taxonomy" id="890382"/>
    <lineage>
        <taxon>Eukaryota</taxon>
        <taxon>Sar</taxon>
        <taxon>Stramenopiles</taxon>
        <taxon>Oomycota</taxon>
        <taxon>Peronosporomycetes</taxon>
        <taxon>Albuginales</taxon>
        <taxon>Albuginaceae</taxon>
        <taxon>Albugo</taxon>
    </lineage>
</organism>